<feature type="region of interest" description="Disordered" evidence="1">
    <location>
        <begin position="1"/>
        <end position="24"/>
    </location>
</feature>
<comment type="caution">
    <text evidence="2">The sequence shown here is derived from an EMBL/GenBank/DDBJ whole genome shotgun (WGS) entry which is preliminary data.</text>
</comment>
<name>A0A8J2WWY9_9STRA</name>
<reference evidence="2" key="1">
    <citation type="submission" date="2021-11" db="EMBL/GenBank/DDBJ databases">
        <authorList>
            <consortium name="Genoscope - CEA"/>
            <person name="William W."/>
        </authorList>
    </citation>
    <scope>NUCLEOTIDE SEQUENCE</scope>
</reference>
<organism evidence="2 3">
    <name type="scientific">Pelagomonas calceolata</name>
    <dbReference type="NCBI Taxonomy" id="35677"/>
    <lineage>
        <taxon>Eukaryota</taxon>
        <taxon>Sar</taxon>
        <taxon>Stramenopiles</taxon>
        <taxon>Ochrophyta</taxon>
        <taxon>Pelagophyceae</taxon>
        <taxon>Pelagomonadales</taxon>
        <taxon>Pelagomonadaceae</taxon>
        <taxon>Pelagomonas</taxon>
    </lineage>
</organism>
<gene>
    <name evidence="2" type="ORF">PECAL_2P22860</name>
</gene>
<proteinExistence type="predicted"/>
<evidence type="ECO:0000313" key="3">
    <source>
        <dbReference type="Proteomes" id="UP000789595"/>
    </source>
</evidence>
<accession>A0A8J2WWY9</accession>
<dbReference type="Proteomes" id="UP000789595">
    <property type="component" value="Unassembled WGS sequence"/>
</dbReference>
<protein>
    <submittedName>
        <fullName evidence="2">Uncharacterized protein</fullName>
    </submittedName>
</protein>
<sequence length="262" mass="28871">PVSRRRRGQGLHLASSRGLPPPRRQIRIPSEELVDRAATALRGLDPRAQRRRELGHVLGAVHLHERIAVRYDFQHYFGDVPVDQFVVRAAGLDVGVRRAPRERRVRAVQQELERHGDLTDDLVDPEERSCCGIRRFRLCGIELPLAQDHCSRLLALQGLCSASEFIDISLDVFPRGVLKHLAVGGKGGHQGLHGRAVLLDGHFLARTRFIQKLGGALERTSRCGVSPAAAGAADQKGGFCYDAAARGQYRGDGGRYFPGFAQ</sequence>
<dbReference type="EMBL" id="CAKKNE010000002">
    <property type="protein sequence ID" value="CAH0369175.1"/>
    <property type="molecule type" value="Genomic_DNA"/>
</dbReference>
<evidence type="ECO:0000256" key="1">
    <source>
        <dbReference type="SAM" id="MobiDB-lite"/>
    </source>
</evidence>
<keyword evidence="3" id="KW-1185">Reference proteome</keyword>
<evidence type="ECO:0000313" key="2">
    <source>
        <dbReference type="EMBL" id="CAH0369175.1"/>
    </source>
</evidence>
<feature type="non-terminal residue" evidence="2">
    <location>
        <position position="1"/>
    </location>
</feature>
<dbReference type="AlphaFoldDB" id="A0A8J2WWY9"/>